<protein>
    <submittedName>
        <fullName evidence="1">Uncharacterized protein</fullName>
    </submittedName>
</protein>
<dbReference type="EMBL" id="PKMF04000342">
    <property type="protein sequence ID" value="KAK7836857.1"/>
    <property type="molecule type" value="Genomic_DNA"/>
</dbReference>
<keyword evidence="2" id="KW-1185">Reference proteome</keyword>
<dbReference type="AlphaFoldDB" id="A0AAW0KCW9"/>
<organism evidence="1 2">
    <name type="scientific">Quercus suber</name>
    <name type="common">Cork oak</name>
    <dbReference type="NCBI Taxonomy" id="58331"/>
    <lineage>
        <taxon>Eukaryota</taxon>
        <taxon>Viridiplantae</taxon>
        <taxon>Streptophyta</taxon>
        <taxon>Embryophyta</taxon>
        <taxon>Tracheophyta</taxon>
        <taxon>Spermatophyta</taxon>
        <taxon>Magnoliopsida</taxon>
        <taxon>eudicotyledons</taxon>
        <taxon>Gunneridae</taxon>
        <taxon>Pentapetalae</taxon>
        <taxon>rosids</taxon>
        <taxon>fabids</taxon>
        <taxon>Fagales</taxon>
        <taxon>Fagaceae</taxon>
        <taxon>Quercus</taxon>
    </lineage>
</organism>
<gene>
    <name evidence="1" type="ORF">CFP56_021941</name>
</gene>
<evidence type="ECO:0000313" key="2">
    <source>
        <dbReference type="Proteomes" id="UP000237347"/>
    </source>
</evidence>
<evidence type="ECO:0000313" key="1">
    <source>
        <dbReference type="EMBL" id="KAK7836857.1"/>
    </source>
</evidence>
<reference evidence="1 2" key="1">
    <citation type="journal article" date="2018" name="Sci. Data">
        <title>The draft genome sequence of cork oak.</title>
        <authorList>
            <person name="Ramos A.M."/>
            <person name="Usie A."/>
            <person name="Barbosa P."/>
            <person name="Barros P.M."/>
            <person name="Capote T."/>
            <person name="Chaves I."/>
            <person name="Simoes F."/>
            <person name="Abreu I."/>
            <person name="Carrasquinho I."/>
            <person name="Faro C."/>
            <person name="Guimaraes J.B."/>
            <person name="Mendonca D."/>
            <person name="Nobrega F."/>
            <person name="Rodrigues L."/>
            <person name="Saibo N.J.M."/>
            <person name="Varela M.C."/>
            <person name="Egas C."/>
            <person name="Matos J."/>
            <person name="Miguel C.M."/>
            <person name="Oliveira M.M."/>
            <person name="Ricardo C.P."/>
            <person name="Goncalves S."/>
        </authorList>
    </citation>
    <scope>NUCLEOTIDE SEQUENCE [LARGE SCALE GENOMIC DNA]</scope>
    <source>
        <strain evidence="2">cv. HL8</strain>
    </source>
</reference>
<proteinExistence type="predicted"/>
<comment type="caution">
    <text evidence="1">The sequence shown here is derived from an EMBL/GenBank/DDBJ whole genome shotgun (WGS) entry which is preliminary data.</text>
</comment>
<name>A0AAW0KCW9_QUESU</name>
<sequence>MSASRKTKESTKPNLTKDFKLCYKLEHRSRNKNEEREGSSHSLTTAARLPSHYQYQLSAKLVSAEAKLLTKKKKEKETAGATMANWWGDLRDLIGNCLAVPREEEKGSKVNLLNDWELLLDQSIPLHLYVIVLVFTGISFSTSLDWTPRKKC</sequence>
<accession>A0AAW0KCW9</accession>
<dbReference type="Proteomes" id="UP000237347">
    <property type="component" value="Unassembled WGS sequence"/>
</dbReference>